<dbReference type="AlphaFoldDB" id="A0AAV3QVZ9"/>
<dbReference type="PANTHER" id="PTHR34460">
    <property type="entry name" value="VITELLOGENIN-LIKE PROTEIN"/>
    <property type="match status" value="1"/>
</dbReference>
<dbReference type="Proteomes" id="UP001454036">
    <property type="component" value="Unassembled WGS sequence"/>
</dbReference>
<organism evidence="2 3">
    <name type="scientific">Lithospermum erythrorhizon</name>
    <name type="common">Purple gromwell</name>
    <name type="synonym">Lithospermum officinale var. erythrorhizon</name>
    <dbReference type="NCBI Taxonomy" id="34254"/>
    <lineage>
        <taxon>Eukaryota</taxon>
        <taxon>Viridiplantae</taxon>
        <taxon>Streptophyta</taxon>
        <taxon>Embryophyta</taxon>
        <taxon>Tracheophyta</taxon>
        <taxon>Spermatophyta</taxon>
        <taxon>Magnoliopsida</taxon>
        <taxon>eudicotyledons</taxon>
        <taxon>Gunneridae</taxon>
        <taxon>Pentapetalae</taxon>
        <taxon>asterids</taxon>
        <taxon>lamiids</taxon>
        <taxon>Boraginales</taxon>
        <taxon>Boraginaceae</taxon>
        <taxon>Boraginoideae</taxon>
        <taxon>Lithospermeae</taxon>
        <taxon>Lithospermum</taxon>
    </lineage>
</organism>
<proteinExistence type="predicted"/>
<feature type="region of interest" description="Disordered" evidence="1">
    <location>
        <begin position="76"/>
        <end position="98"/>
    </location>
</feature>
<feature type="compositionally biased region" description="Polar residues" evidence="1">
    <location>
        <begin position="84"/>
        <end position="98"/>
    </location>
</feature>
<dbReference type="EMBL" id="BAABME010006199">
    <property type="protein sequence ID" value="GAA0167715.1"/>
    <property type="molecule type" value="Genomic_DNA"/>
</dbReference>
<keyword evidence="3" id="KW-1185">Reference proteome</keyword>
<reference evidence="2 3" key="1">
    <citation type="submission" date="2024-01" db="EMBL/GenBank/DDBJ databases">
        <title>The complete chloroplast genome sequence of Lithospermum erythrorhizon: insights into the phylogenetic relationship among Boraginaceae species and the maternal lineages of purple gromwells.</title>
        <authorList>
            <person name="Okada T."/>
            <person name="Watanabe K."/>
        </authorList>
    </citation>
    <scope>NUCLEOTIDE SEQUENCE [LARGE SCALE GENOMIC DNA]</scope>
</reference>
<dbReference type="PANTHER" id="PTHR34460:SF2">
    <property type="entry name" value="OS04G0405500 PROTEIN"/>
    <property type="match status" value="1"/>
</dbReference>
<sequence length="375" mass="41160">MVLEVVQEDMGEDSMYCTQHPFKNSTPGGICGSCLQEKLGKLVSSSFPVAIFPSTSSPSASFRSDFTTTTTTTITTTTTTTTTSSNKNTKQFDNSRTSKLPFSLAQRRKKKKDGKMGISDSANNMVFQRSKSTTTPRNHMHFGDEEKEHMHSKKGFWSFLYSSKHANASKKHDNNTYKDSAFLSSSSSSSNAALNINNAATLREKQKQREEFIVLEENDLSPDQASFDRKVSRSRSVGCGSRSFSGDFFERISTGFGDCTLRRVESQREGKGKNGQNSMMKERVRCGGLFGGFMMITSSSSSSSSSSYWVSSDHNMNGKTPSSVGHHLAHGRSKSWGWAFASPMKSFSTKHTSKTAQNNKNATPNLAAIPSLLAV</sequence>
<gene>
    <name evidence="2" type="ORF">LIER_22586</name>
</gene>
<name>A0AAV3QVZ9_LITER</name>
<evidence type="ECO:0000313" key="3">
    <source>
        <dbReference type="Proteomes" id="UP001454036"/>
    </source>
</evidence>
<evidence type="ECO:0000313" key="2">
    <source>
        <dbReference type="EMBL" id="GAA0167715.1"/>
    </source>
</evidence>
<protein>
    <submittedName>
        <fullName evidence="2">Uncharacterized protein</fullName>
    </submittedName>
</protein>
<evidence type="ECO:0000256" key="1">
    <source>
        <dbReference type="SAM" id="MobiDB-lite"/>
    </source>
</evidence>
<comment type="caution">
    <text evidence="2">The sequence shown here is derived from an EMBL/GenBank/DDBJ whole genome shotgun (WGS) entry which is preliminary data.</text>
</comment>
<accession>A0AAV3QVZ9</accession>